<sequence length="649" mass="70365">MEIIDRVPFDLVPAYHEREAARGRLVGAAKGPIGKILRRHRTDSSTTLIHTMLKACVEKRWDAMLWDTFAGTVRHELSYMGPADIGLVLLCCIKADFGRNSTLVPDLLKRLATLVMAGGKSILPSGVGHASGTLATAAAAAAAVPQASRAHSGRRHRSRRTRHAGSEIRVAKATFPEHALLAGMAAANHFGLREKCGDDLARVAARASQGCGDISSNVLCRMVHHAGSLVSKSHGASGLSKFLQRALPELQMRLNAGIAGQAVSPGDICLIAHAYAHAKRPDTNLFKDLRQHLLKEDGVALLKLSVGELTNLLNAFAKSSDAAKNGNLELFDRLGRQLLQAFPQKGSYESYVEDFQDMLDLRNASVSLNAFAQASLRHEPFFLACDNHLPAFLNSSQCDLRQLAMIAHAYVRVGLSQSCLLPLVWDFATRLAPHSDAQGVALMIFAVTKAAVNEASGFRLLQALSSRLLELLQGPESLYKVPQQTIAVSAYALAKSGYKDCVEEAVWSVLAQHGRCHLRRFSMTEAANLASAFAEVLGNKAAQNPATTLELHTFFDELLGEVTRWISSEDSKRPLPPAAAAKMIVAFGDTKCYEAAGAVQELARRFLLPSPQVPVRSVIQALSKLHVFDEDLVQALTMAQKASVRRRHP</sequence>
<keyword evidence="4" id="KW-1185">Reference proteome</keyword>
<gene>
    <name evidence="2" type="ORF">C1SCF055_LOCUS6813</name>
</gene>
<reference evidence="3" key="2">
    <citation type="submission" date="2024-04" db="EMBL/GenBank/DDBJ databases">
        <authorList>
            <person name="Chen Y."/>
            <person name="Shah S."/>
            <person name="Dougan E. K."/>
            <person name="Thang M."/>
            <person name="Chan C."/>
        </authorList>
    </citation>
    <scope>NUCLEOTIDE SEQUENCE [LARGE SCALE GENOMIC DNA]</scope>
</reference>
<comment type="caution">
    <text evidence="2">The sequence shown here is derived from an EMBL/GenBank/DDBJ whole genome shotgun (WGS) entry which is preliminary data.</text>
</comment>
<proteinExistence type="predicted"/>
<protein>
    <submittedName>
        <fullName evidence="2">Uncharacterized protein</fullName>
    </submittedName>
</protein>
<dbReference type="OrthoDB" id="293274at2759"/>
<feature type="compositionally biased region" description="Basic residues" evidence="1">
    <location>
        <begin position="151"/>
        <end position="163"/>
    </location>
</feature>
<evidence type="ECO:0000313" key="2">
    <source>
        <dbReference type="EMBL" id="CAI3978812.1"/>
    </source>
</evidence>
<dbReference type="Proteomes" id="UP001152797">
    <property type="component" value="Unassembled WGS sequence"/>
</dbReference>
<dbReference type="EMBL" id="CAMXCT020000438">
    <property type="protein sequence ID" value="CAL1132187.1"/>
    <property type="molecule type" value="Genomic_DNA"/>
</dbReference>
<organism evidence="2">
    <name type="scientific">Cladocopium goreaui</name>
    <dbReference type="NCBI Taxonomy" id="2562237"/>
    <lineage>
        <taxon>Eukaryota</taxon>
        <taxon>Sar</taxon>
        <taxon>Alveolata</taxon>
        <taxon>Dinophyceae</taxon>
        <taxon>Suessiales</taxon>
        <taxon>Symbiodiniaceae</taxon>
        <taxon>Cladocopium</taxon>
    </lineage>
</organism>
<dbReference type="EMBL" id="CAMXCT010000438">
    <property type="protein sequence ID" value="CAI3978812.1"/>
    <property type="molecule type" value="Genomic_DNA"/>
</dbReference>
<dbReference type="EMBL" id="CAMXCT030000438">
    <property type="protein sequence ID" value="CAL4766124.1"/>
    <property type="molecule type" value="Genomic_DNA"/>
</dbReference>
<evidence type="ECO:0000256" key="1">
    <source>
        <dbReference type="SAM" id="MobiDB-lite"/>
    </source>
</evidence>
<accession>A0A9P1BSJ5</accession>
<evidence type="ECO:0000313" key="4">
    <source>
        <dbReference type="Proteomes" id="UP001152797"/>
    </source>
</evidence>
<reference evidence="2" key="1">
    <citation type="submission" date="2022-10" db="EMBL/GenBank/DDBJ databases">
        <authorList>
            <person name="Chen Y."/>
            <person name="Dougan E. K."/>
            <person name="Chan C."/>
            <person name="Rhodes N."/>
            <person name="Thang M."/>
        </authorList>
    </citation>
    <scope>NUCLEOTIDE SEQUENCE</scope>
</reference>
<name>A0A9P1BSJ5_9DINO</name>
<evidence type="ECO:0000313" key="3">
    <source>
        <dbReference type="EMBL" id="CAL1132187.1"/>
    </source>
</evidence>
<feature type="region of interest" description="Disordered" evidence="1">
    <location>
        <begin position="145"/>
        <end position="165"/>
    </location>
</feature>
<dbReference type="AlphaFoldDB" id="A0A9P1BSJ5"/>